<feature type="transmembrane region" description="Helical" evidence="1">
    <location>
        <begin position="20"/>
        <end position="40"/>
    </location>
</feature>
<sequence>MERPPAASPRRNRWGWPGWRAAALVAGQLLFGLALGIALARLMRMPEEQKALIGTLTTLVTWLADEAFTLPGKDTRSGRIIHASLRMIALVGFILALQSLAVLNGWNG</sequence>
<organism evidence="2 3">
    <name type="scientific">Glutamicibacter creatinolyticus</name>
    <dbReference type="NCBI Taxonomy" id="162496"/>
    <lineage>
        <taxon>Bacteria</taxon>
        <taxon>Bacillati</taxon>
        <taxon>Actinomycetota</taxon>
        <taxon>Actinomycetes</taxon>
        <taxon>Micrococcales</taxon>
        <taxon>Micrococcaceae</taxon>
        <taxon>Glutamicibacter</taxon>
    </lineage>
</organism>
<keyword evidence="1" id="KW-0812">Transmembrane</keyword>
<evidence type="ECO:0000313" key="2">
    <source>
        <dbReference type="EMBL" id="QCY47485.1"/>
    </source>
</evidence>
<feature type="transmembrane region" description="Helical" evidence="1">
    <location>
        <begin position="83"/>
        <end position="106"/>
    </location>
</feature>
<evidence type="ECO:0000313" key="3">
    <source>
        <dbReference type="Proteomes" id="UP000307000"/>
    </source>
</evidence>
<keyword evidence="3" id="KW-1185">Reference proteome</keyword>
<keyword evidence="1" id="KW-0472">Membrane</keyword>
<dbReference type="RefSeq" id="WP_138926416.1">
    <property type="nucleotide sequence ID" value="NZ_CP034412.1"/>
</dbReference>
<gene>
    <name evidence="2" type="ORF">GcLGCM259_1766</name>
</gene>
<dbReference type="AlphaFoldDB" id="A0A5B7WVZ3"/>
<name>A0A5B7WVZ3_9MICC</name>
<reference evidence="2 3" key="1">
    <citation type="submission" date="2018-12" db="EMBL/GenBank/DDBJ databases">
        <title>Complete Genome Sequence of Glutamicibacter creatinolyticus strain LGCM259,isolated from an abscess of a 12-year-old mare in Italy.</title>
        <authorList>
            <person name="Santos R.G."/>
            <person name="Silva A.L."/>
            <person name="Seyffert N."/>
            <person name="Castro T.L.P."/>
            <person name="Attili A.R."/>
            <person name="Rifici C."/>
            <person name="Mazzullo G."/>
            <person name="Brenig B."/>
            <person name="Venanzi F."/>
            <person name="Azevedo V."/>
        </authorList>
    </citation>
    <scope>NUCLEOTIDE SEQUENCE [LARGE SCALE GENOMIC DNA]</scope>
    <source>
        <strain evidence="2 3">LGCM 259</strain>
    </source>
</reference>
<accession>A0A5B7WVZ3</accession>
<keyword evidence="1" id="KW-1133">Transmembrane helix</keyword>
<dbReference type="EMBL" id="CP034412">
    <property type="protein sequence ID" value="QCY47485.1"/>
    <property type="molecule type" value="Genomic_DNA"/>
</dbReference>
<evidence type="ECO:0000256" key="1">
    <source>
        <dbReference type="SAM" id="Phobius"/>
    </source>
</evidence>
<dbReference type="KEGG" id="gcr:GcLGCM259_1766"/>
<protein>
    <submittedName>
        <fullName evidence="2">Uncharacterized protein</fullName>
    </submittedName>
</protein>
<proteinExistence type="predicted"/>
<dbReference type="Proteomes" id="UP000307000">
    <property type="component" value="Chromosome"/>
</dbReference>